<reference evidence="1 2" key="1">
    <citation type="journal article" date="2018" name="BMC Genomics">
        <title>Genomic comparison of Trypanosoma conorhini and Trypanosoma rangeli to Trypanosoma cruzi strains of high and low virulence.</title>
        <authorList>
            <person name="Bradwell K.R."/>
            <person name="Koparde V.N."/>
            <person name="Matveyev A.V."/>
            <person name="Serrano M.G."/>
            <person name="Alves J.M."/>
            <person name="Parikh H."/>
            <person name="Huang B."/>
            <person name="Lee V."/>
            <person name="Espinosa-Alvarez O."/>
            <person name="Ortiz P.A."/>
            <person name="Costa-Martins A.G."/>
            <person name="Teixeira M.M."/>
            <person name="Buck G.A."/>
        </authorList>
    </citation>
    <scope>NUCLEOTIDE SEQUENCE [LARGE SCALE GENOMIC DNA]</scope>
    <source>
        <strain evidence="1 2">025E</strain>
    </source>
</reference>
<evidence type="ECO:0000313" key="1">
    <source>
        <dbReference type="EMBL" id="RNF15387.1"/>
    </source>
</evidence>
<proteinExistence type="predicted"/>
<protein>
    <recommendedName>
        <fullName evidence="3">AttH domain-containing protein</fullName>
    </recommendedName>
</protein>
<dbReference type="InterPro" id="IPR012674">
    <property type="entry name" value="Calycin"/>
</dbReference>
<dbReference type="OrthoDB" id="278120at2759"/>
<dbReference type="Proteomes" id="UP000284403">
    <property type="component" value="Unassembled WGS sequence"/>
</dbReference>
<evidence type="ECO:0000313" key="2">
    <source>
        <dbReference type="Proteomes" id="UP000284403"/>
    </source>
</evidence>
<gene>
    <name evidence="1" type="ORF">Tco025E_05538</name>
</gene>
<dbReference type="GeneID" id="40319149"/>
<dbReference type="Gene3D" id="2.40.370.10">
    <property type="entry name" value="AttH-like domain"/>
    <property type="match status" value="1"/>
</dbReference>
<keyword evidence="2" id="KW-1185">Reference proteome</keyword>
<accession>A0A3R7RXS6</accession>
<sequence length="559" mass="61336">MFHYVVPHCTVAEGTMRIMRASDGLEIAHCPELKGAKLWLDHTFGCAIPRNTAETNYLQKQRQQCARLPHLWNRCAIQLDNETADAIGVAWALELANWKPVKAYAVMQCGTTGISEHQHEEVELVANTASQHRSDATGTLFTTQWTLSTPFRDGAKLAVTLDVTFPHQEFITLTAQPSIWLGSVQVSGKIVAADGTSTEVTGEGFLQSRGKDSFNNFKQTHGMMREVSTARMEDPAVSSMKSLSEIVGGPAASATSTVKTLMNLQGQSLSDAHLVMLTSLLGAYGQIFHHPMAKKEVLEALQWCHGKWLGYFGSTPIDVKTLMLRSFMLRELSFVLQSRCAAWIPAHVQVIDLVMDPPSHIEAVVLTDKYAEEFVTPSPAQFGAGTSKLDLSQLRADFSGTWILDLARGTANLNVFLSAQGVPVLWRNFVANAFPALIITVDEDKQLVKMLLQASFLRRREAIPLDGSYREGYCAARGGLRTRACVLPGGTGLCVETVFSSQMVERKWYTVEDGGKTLVEAMRVYEGKDGGEANGDPCVRPPISVCVRYFTLCLEKSGG</sequence>
<dbReference type="RefSeq" id="XP_029227463.1">
    <property type="nucleotide sequence ID" value="XM_029372432.1"/>
</dbReference>
<dbReference type="AlphaFoldDB" id="A0A3R7RXS6"/>
<evidence type="ECO:0008006" key="3">
    <source>
        <dbReference type="Google" id="ProtNLM"/>
    </source>
</evidence>
<comment type="caution">
    <text evidence="1">The sequence shown here is derived from an EMBL/GenBank/DDBJ whole genome shotgun (WGS) entry which is preliminary data.</text>
</comment>
<dbReference type="SUPFAM" id="SSF50814">
    <property type="entry name" value="Lipocalins"/>
    <property type="match status" value="1"/>
</dbReference>
<name>A0A3R7RXS6_9TRYP</name>
<dbReference type="InterPro" id="IPR023374">
    <property type="entry name" value="AttH-like_dom_sf"/>
</dbReference>
<dbReference type="EMBL" id="MKKU01000329">
    <property type="protein sequence ID" value="RNF15387.1"/>
    <property type="molecule type" value="Genomic_DNA"/>
</dbReference>
<organism evidence="1 2">
    <name type="scientific">Trypanosoma conorhini</name>
    <dbReference type="NCBI Taxonomy" id="83891"/>
    <lineage>
        <taxon>Eukaryota</taxon>
        <taxon>Discoba</taxon>
        <taxon>Euglenozoa</taxon>
        <taxon>Kinetoplastea</taxon>
        <taxon>Metakinetoplastina</taxon>
        <taxon>Trypanosomatida</taxon>
        <taxon>Trypanosomatidae</taxon>
        <taxon>Trypanosoma</taxon>
    </lineage>
</organism>